<dbReference type="InterPro" id="IPR026224">
    <property type="entry name" value="DPCD"/>
</dbReference>
<proteinExistence type="inferred from homology"/>
<evidence type="ECO:0000256" key="1">
    <source>
        <dbReference type="ARBA" id="ARBA00010597"/>
    </source>
</evidence>
<dbReference type="Pfam" id="PF14913">
    <property type="entry name" value="DPCD"/>
    <property type="match status" value="1"/>
</dbReference>
<organism evidence="3 4">
    <name type="scientific">Acanthoscelides obtectus</name>
    <name type="common">Bean weevil</name>
    <name type="synonym">Bruchus obtectus</name>
    <dbReference type="NCBI Taxonomy" id="200917"/>
    <lineage>
        <taxon>Eukaryota</taxon>
        <taxon>Metazoa</taxon>
        <taxon>Ecdysozoa</taxon>
        <taxon>Arthropoda</taxon>
        <taxon>Hexapoda</taxon>
        <taxon>Insecta</taxon>
        <taxon>Pterygota</taxon>
        <taxon>Neoptera</taxon>
        <taxon>Endopterygota</taxon>
        <taxon>Coleoptera</taxon>
        <taxon>Polyphaga</taxon>
        <taxon>Cucujiformia</taxon>
        <taxon>Chrysomeloidea</taxon>
        <taxon>Chrysomelidae</taxon>
        <taxon>Bruchinae</taxon>
        <taxon>Bruchini</taxon>
        <taxon>Acanthoscelides</taxon>
    </lineage>
</organism>
<keyword evidence="4" id="KW-1185">Reference proteome</keyword>
<dbReference type="PANTHER" id="PTHR31921:SF1">
    <property type="entry name" value="PROTEIN DPCD"/>
    <property type="match status" value="1"/>
</dbReference>
<evidence type="ECO:0000313" key="3">
    <source>
        <dbReference type="EMBL" id="CAH2012110.1"/>
    </source>
</evidence>
<dbReference type="Proteomes" id="UP001152888">
    <property type="component" value="Unassembled WGS sequence"/>
</dbReference>
<evidence type="ECO:0000313" key="4">
    <source>
        <dbReference type="Proteomes" id="UP001152888"/>
    </source>
</evidence>
<dbReference type="OrthoDB" id="10256139at2759"/>
<protein>
    <recommendedName>
        <fullName evidence="2">Protein DPCD</fullName>
    </recommendedName>
</protein>
<dbReference type="PRINTS" id="PR02065">
    <property type="entry name" value="PROTEINDPCD"/>
</dbReference>
<name>A0A9P0Q9N4_ACAOB</name>
<dbReference type="PANTHER" id="PTHR31921">
    <property type="entry name" value="PROTEIN DPCD"/>
    <property type="match status" value="1"/>
</dbReference>
<accession>A0A9P0Q9N4</accession>
<dbReference type="AlphaFoldDB" id="A0A9P0Q9N4"/>
<evidence type="ECO:0000256" key="2">
    <source>
        <dbReference type="ARBA" id="ARBA00020330"/>
    </source>
</evidence>
<reference evidence="3" key="1">
    <citation type="submission" date="2022-03" db="EMBL/GenBank/DDBJ databases">
        <authorList>
            <person name="Sayadi A."/>
        </authorList>
    </citation>
    <scope>NUCLEOTIDE SEQUENCE</scope>
</reference>
<gene>
    <name evidence="3" type="ORF">ACAOBT_LOCUS32626</name>
</gene>
<sequence length="214" mass="25171">MTSDWYNRLRNAKKSCMVDRNLKKIHYAFENGQEMVEEYNLDTNVVTRRAWKHKGELECQGEWDIEIGDPEPTFEKKDEEMIRESSNQPFVSRRITKLNLEWRIRNLPYPLNTYSVTVDNESNDSGCLVVRTTNKKYYKRLPVSDLNRLNITLEQEHVSFTHKFNTLVISYKKPKKLLEFETTVWKEIVDNVKPKDIVPLSPNSPPNLDGCKAS</sequence>
<dbReference type="EMBL" id="CAKOFQ010008143">
    <property type="protein sequence ID" value="CAH2012110.1"/>
    <property type="molecule type" value="Genomic_DNA"/>
</dbReference>
<comment type="caution">
    <text evidence="3">The sequence shown here is derived from an EMBL/GenBank/DDBJ whole genome shotgun (WGS) entry which is preliminary data.</text>
</comment>
<comment type="similarity">
    <text evidence="1">Belongs to the DPCD family.</text>
</comment>